<dbReference type="GO" id="GO:0044010">
    <property type="term" value="P:single-species biofilm formation"/>
    <property type="evidence" value="ECO:0007669"/>
    <property type="project" value="TreeGrafter"/>
</dbReference>
<dbReference type="InterPro" id="IPR029044">
    <property type="entry name" value="Nucleotide-diphossugar_trans"/>
</dbReference>
<dbReference type="Pfam" id="PF00535">
    <property type="entry name" value="Glycos_transf_2"/>
    <property type="match status" value="1"/>
</dbReference>
<dbReference type="PANTHER" id="PTHR43685:SF2">
    <property type="entry name" value="GLYCOSYLTRANSFERASE 2-LIKE DOMAIN-CONTAINING PROTEIN"/>
    <property type="match status" value="1"/>
</dbReference>
<sequence>MRVAVVIAARDIARFLGDAINSALSQSLDACAVIVVDDGSRDATPGVIACHEAPLLRSLRTPGLGVAAARNLGARHAAAMAADALLFLDGDDWLSADALSRLAAALTAHPQAVAAYGAFAYVPGTARPETAAPQDIRTAPSGLTLARVTLGNRFANGGHVLIRRSAWEATGGFHEALRFAEDWEFWPRLRLLGPFAAVPGPPTLLVRRRAGSVMHGAATDPAAYAPALAAIAANAGLAEAIGPQRFRRLVRRTQRELTWTIGREMLRRGAARPALPLLTRGFFGQFRPQRAAILIHAAWAARNTLP</sequence>
<organism evidence="2 3">
    <name type="scientific">Acidisoma silvae</name>
    <dbReference type="NCBI Taxonomy" id="2802396"/>
    <lineage>
        <taxon>Bacteria</taxon>
        <taxon>Pseudomonadati</taxon>
        <taxon>Pseudomonadota</taxon>
        <taxon>Alphaproteobacteria</taxon>
        <taxon>Acetobacterales</taxon>
        <taxon>Acidocellaceae</taxon>
        <taxon>Acidisoma</taxon>
    </lineage>
</organism>
<gene>
    <name evidence="2" type="ORF">ASILVAE211_04745</name>
</gene>
<dbReference type="AlphaFoldDB" id="A0A964DY27"/>
<dbReference type="PANTHER" id="PTHR43685">
    <property type="entry name" value="GLYCOSYLTRANSFERASE"/>
    <property type="match status" value="1"/>
</dbReference>
<name>A0A964DY27_9PROT</name>
<dbReference type="SUPFAM" id="SSF53448">
    <property type="entry name" value="Nucleotide-diphospho-sugar transferases"/>
    <property type="match status" value="1"/>
</dbReference>
<evidence type="ECO:0000313" key="2">
    <source>
        <dbReference type="EMBL" id="MCB8874484.1"/>
    </source>
</evidence>
<protein>
    <submittedName>
        <fullName evidence="2">Glycosyltransferase family 2 protein</fullName>
    </submittedName>
</protein>
<comment type="caution">
    <text evidence="2">The sequence shown here is derived from an EMBL/GenBank/DDBJ whole genome shotgun (WGS) entry which is preliminary data.</text>
</comment>
<evidence type="ECO:0000313" key="3">
    <source>
        <dbReference type="Proteomes" id="UP000708298"/>
    </source>
</evidence>
<dbReference type="EMBL" id="JAESVB010000002">
    <property type="protein sequence ID" value="MCB8874484.1"/>
    <property type="molecule type" value="Genomic_DNA"/>
</dbReference>
<reference evidence="2" key="2">
    <citation type="submission" date="2021-01" db="EMBL/GenBank/DDBJ databases">
        <authorList>
            <person name="Mieszkin S."/>
            <person name="Pouder E."/>
            <person name="Alain K."/>
        </authorList>
    </citation>
    <scope>NUCLEOTIDE SEQUENCE</scope>
    <source>
        <strain evidence="2">HW T2.11</strain>
    </source>
</reference>
<feature type="domain" description="Glycosyltransferase 2-like" evidence="1">
    <location>
        <begin position="5"/>
        <end position="166"/>
    </location>
</feature>
<dbReference type="RefSeq" id="WP_264478715.1">
    <property type="nucleotide sequence ID" value="NZ_JAESVB010000002.1"/>
</dbReference>
<evidence type="ECO:0000259" key="1">
    <source>
        <dbReference type="Pfam" id="PF00535"/>
    </source>
</evidence>
<dbReference type="InterPro" id="IPR050834">
    <property type="entry name" value="Glycosyltransf_2"/>
</dbReference>
<accession>A0A964DY27</accession>
<keyword evidence="3" id="KW-1185">Reference proteome</keyword>
<dbReference type="InterPro" id="IPR001173">
    <property type="entry name" value="Glyco_trans_2-like"/>
</dbReference>
<proteinExistence type="predicted"/>
<dbReference type="Gene3D" id="3.90.550.10">
    <property type="entry name" value="Spore Coat Polysaccharide Biosynthesis Protein SpsA, Chain A"/>
    <property type="match status" value="1"/>
</dbReference>
<dbReference type="CDD" id="cd00761">
    <property type="entry name" value="Glyco_tranf_GTA_type"/>
    <property type="match status" value="1"/>
</dbReference>
<dbReference type="Proteomes" id="UP000708298">
    <property type="component" value="Unassembled WGS sequence"/>
</dbReference>
<reference evidence="2" key="1">
    <citation type="journal article" date="2021" name="Microorganisms">
        <title>Acidisoma silvae sp. nov. and Acidisomacellulosilytica sp. nov., Two Acidophilic Bacteria Isolated from Decaying Wood, Hydrolyzing Cellulose and Producing Poly-3-hydroxybutyrate.</title>
        <authorList>
            <person name="Mieszkin S."/>
            <person name="Pouder E."/>
            <person name="Uroz S."/>
            <person name="Simon-Colin C."/>
            <person name="Alain K."/>
        </authorList>
    </citation>
    <scope>NUCLEOTIDE SEQUENCE</scope>
    <source>
        <strain evidence="2">HW T2.11</strain>
    </source>
</reference>